<dbReference type="SUPFAM" id="SSF50346">
    <property type="entry name" value="PRC-barrel domain"/>
    <property type="match status" value="1"/>
</dbReference>
<dbReference type="RefSeq" id="WP_161141643.1">
    <property type="nucleotide sequence ID" value="NZ_SPKJ01000068.1"/>
</dbReference>
<keyword evidence="1 5" id="KW-0963">Cytoplasm</keyword>
<dbReference type="PANTHER" id="PTHR33692">
    <property type="entry name" value="RIBOSOME MATURATION FACTOR RIMM"/>
    <property type="match status" value="1"/>
</dbReference>
<accession>A0A964T8I6</accession>
<dbReference type="NCBIfam" id="TIGR02273">
    <property type="entry name" value="16S_RimM"/>
    <property type="match status" value="1"/>
</dbReference>
<feature type="domain" description="RimM N-terminal" evidence="6">
    <location>
        <begin position="9"/>
        <end position="85"/>
    </location>
</feature>
<reference evidence="8" key="1">
    <citation type="submission" date="2019-03" db="EMBL/GenBank/DDBJ databases">
        <title>Afifella sp. nov., isolated from activated sludge.</title>
        <authorList>
            <person name="Li Q."/>
            <person name="Liu Y."/>
        </authorList>
    </citation>
    <scope>NUCLEOTIDE SEQUENCE</scope>
    <source>
        <strain evidence="8">L72</strain>
    </source>
</reference>
<comment type="subcellular location">
    <subcellularLocation>
        <location evidence="5">Cytoplasm</location>
    </subcellularLocation>
</comment>
<keyword evidence="4 5" id="KW-0143">Chaperone</keyword>
<dbReference type="Gene3D" id="2.30.30.240">
    <property type="entry name" value="PRC-barrel domain"/>
    <property type="match status" value="1"/>
</dbReference>
<dbReference type="SUPFAM" id="SSF50447">
    <property type="entry name" value="Translation proteins"/>
    <property type="match status" value="1"/>
</dbReference>
<dbReference type="Pfam" id="PF24986">
    <property type="entry name" value="PRC_RimM"/>
    <property type="match status" value="1"/>
</dbReference>
<dbReference type="AlphaFoldDB" id="A0A964T8I6"/>
<dbReference type="Gene3D" id="2.40.30.60">
    <property type="entry name" value="RimM"/>
    <property type="match status" value="1"/>
</dbReference>
<organism evidence="8 9">
    <name type="scientific">Propylenella binzhouense</name>
    <dbReference type="NCBI Taxonomy" id="2555902"/>
    <lineage>
        <taxon>Bacteria</taxon>
        <taxon>Pseudomonadati</taxon>
        <taxon>Pseudomonadota</taxon>
        <taxon>Alphaproteobacteria</taxon>
        <taxon>Hyphomicrobiales</taxon>
        <taxon>Propylenellaceae</taxon>
        <taxon>Propylenella</taxon>
    </lineage>
</organism>
<dbReference type="InterPro" id="IPR002676">
    <property type="entry name" value="RimM_N"/>
</dbReference>
<dbReference type="InterPro" id="IPR056792">
    <property type="entry name" value="PRC_RimM"/>
</dbReference>
<dbReference type="InterPro" id="IPR009000">
    <property type="entry name" value="Transl_B-barrel_sf"/>
</dbReference>
<evidence type="ECO:0000256" key="1">
    <source>
        <dbReference type="ARBA" id="ARBA00022490"/>
    </source>
</evidence>
<dbReference type="EMBL" id="SPKJ01000068">
    <property type="protein sequence ID" value="MYZ49302.1"/>
    <property type="molecule type" value="Genomic_DNA"/>
</dbReference>
<dbReference type="GO" id="GO:0006364">
    <property type="term" value="P:rRNA processing"/>
    <property type="evidence" value="ECO:0007669"/>
    <property type="project" value="UniProtKB-UniRule"/>
</dbReference>
<dbReference type="InterPro" id="IPR011961">
    <property type="entry name" value="RimM"/>
</dbReference>
<dbReference type="InterPro" id="IPR011033">
    <property type="entry name" value="PRC_barrel-like_sf"/>
</dbReference>
<dbReference type="OrthoDB" id="9788191at2"/>
<sequence>MAGPDRVVMARIGAPHGVRGEARVKSFTGDPAALADYGPLFAADGRRFEIERLRPAKEMLVVKFAGIDRREDVERLTGTDLYVERGTLPPPEEDEFYHADLIGLDAIGAAGEPLGTVVAVHDFGAGDLLDIAPPRGPSRLVPFTKAAVPVVDLAAGRLVVILPPETDARADPDERSGP</sequence>
<keyword evidence="3 5" id="KW-0698">rRNA processing</keyword>
<dbReference type="Proteomes" id="UP000773614">
    <property type="component" value="Unassembled WGS sequence"/>
</dbReference>
<evidence type="ECO:0000313" key="8">
    <source>
        <dbReference type="EMBL" id="MYZ49302.1"/>
    </source>
</evidence>
<comment type="subunit">
    <text evidence="5">Binds ribosomal protein uS19.</text>
</comment>
<dbReference type="PANTHER" id="PTHR33692:SF1">
    <property type="entry name" value="RIBOSOME MATURATION FACTOR RIMM"/>
    <property type="match status" value="1"/>
</dbReference>
<dbReference type="GO" id="GO:0043022">
    <property type="term" value="F:ribosome binding"/>
    <property type="evidence" value="ECO:0007669"/>
    <property type="project" value="InterPro"/>
</dbReference>
<evidence type="ECO:0000259" key="6">
    <source>
        <dbReference type="Pfam" id="PF01782"/>
    </source>
</evidence>
<comment type="domain">
    <text evidence="5">The PRC barrel domain binds ribosomal protein uS19.</text>
</comment>
<evidence type="ECO:0000256" key="4">
    <source>
        <dbReference type="ARBA" id="ARBA00023186"/>
    </source>
</evidence>
<dbReference type="Pfam" id="PF01782">
    <property type="entry name" value="RimM"/>
    <property type="match status" value="1"/>
</dbReference>
<evidence type="ECO:0000256" key="3">
    <source>
        <dbReference type="ARBA" id="ARBA00022552"/>
    </source>
</evidence>
<dbReference type="GO" id="GO:0005840">
    <property type="term" value="C:ribosome"/>
    <property type="evidence" value="ECO:0007669"/>
    <property type="project" value="InterPro"/>
</dbReference>
<comment type="caution">
    <text evidence="8">The sequence shown here is derived from an EMBL/GenBank/DDBJ whole genome shotgun (WGS) entry which is preliminary data.</text>
</comment>
<dbReference type="HAMAP" id="MF_00014">
    <property type="entry name" value="Ribosome_mat_RimM"/>
    <property type="match status" value="1"/>
</dbReference>
<evidence type="ECO:0000259" key="7">
    <source>
        <dbReference type="Pfam" id="PF24986"/>
    </source>
</evidence>
<dbReference type="GO" id="GO:0005737">
    <property type="term" value="C:cytoplasm"/>
    <property type="evidence" value="ECO:0007669"/>
    <property type="project" value="UniProtKB-SubCell"/>
</dbReference>
<gene>
    <name evidence="5 8" type="primary">rimM</name>
    <name evidence="8" type="ORF">E4O86_16440</name>
</gene>
<evidence type="ECO:0000256" key="2">
    <source>
        <dbReference type="ARBA" id="ARBA00022517"/>
    </source>
</evidence>
<dbReference type="GO" id="GO:0042274">
    <property type="term" value="P:ribosomal small subunit biogenesis"/>
    <property type="evidence" value="ECO:0007669"/>
    <property type="project" value="UniProtKB-UniRule"/>
</dbReference>
<evidence type="ECO:0000256" key="5">
    <source>
        <dbReference type="HAMAP-Rule" id="MF_00014"/>
    </source>
</evidence>
<dbReference type="InterPro" id="IPR036976">
    <property type="entry name" value="RimM_N_sf"/>
</dbReference>
<protein>
    <recommendedName>
        <fullName evidence="5">Ribosome maturation factor RimM</fullName>
    </recommendedName>
</protein>
<keyword evidence="9" id="KW-1185">Reference proteome</keyword>
<feature type="domain" description="Ribosome maturation factor RimM PRC barrel" evidence="7">
    <location>
        <begin position="99"/>
        <end position="164"/>
    </location>
</feature>
<evidence type="ECO:0000313" key="9">
    <source>
        <dbReference type="Proteomes" id="UP000773614"/>
    </source>
</evidence>
<comment type="function">
    <text evidence="5">An accessory protein needed during the final step in the assembly of 30S ribosomal subunit, possibly for assembly of the head region. Essential for efficient processing of 16S rRNA. May be needed both before and after RbfA during the maturation of 16S rRNA. It has affinity for free ribosomal 30S subunits but not for 70S ribosomes.</text>
</comment>
<keyword evidence="2 5" id="KW-0690">Ribosome biogenesis</keyword>
<proteinExistence type="inferred from homology"/>
<comment type="similarity">
    <text evidence="5">Belongs to the RimM family.</text>
</comment>
<name>A0A964T8I6_9HYPH</name>